<reference evidence="2 3" key="1">
    <citation type="submission" date="2020-07" db="EMBL/GenBank/DDBJ databases">
        <title>Organ Donor 1.</title>
        <authorList>
            <person name="Marsh A.J."/>
            <person name="Azcarate-Peril M.A."/>
        </authorList>
    </citation>
    <scope>NUCLEOTIDE SEQUENCE [LARGE SCALE GENOMIC DNA]</scope>
    <source>
        <strain evidence="2 3">AMC0717</strain>
    </source>
</reference>
<dbReference type="RefSeq" id="WP_172611218.1">
    <property type="nucleotide sequence ID" value="NZ_CAJKZB010000026.1"/>
</dbReference>
<evidence type="ECO:0000313" key="3">
    <source>
        <dbReference type="Proteomes" id="UP000586254"/>
    </source>
</evidence>
<evidence type="ECO:0000256" key="1">
    <source>
        <dbReference type="SAM" id="Phobius"/>
    </source>
</evidence>
<keyword evidence="1" id="KW-1133">Transmembrane helix</keyword>
<accession>A0A1I5IUK5</accession>
<protein>
    <submittedName>
        <fullName evidence="2">Uncharacterized protein</fullName>
    </submittedName>
</protein>
<sequence>MPEEPVVNAFLITSDLIKPVTTSINSGLGVMVPIGLGIMGTMIGISLIRRVIYTFL</sequence>
<comment type="caution">
    <text evidence="2">The sequence shown here is derived from an EMBL/GenBank/DDBJ whole genome shotgun (WGS) entry which is preliminary data.</text>
</comment>
<gene>
    <name evidence="2" type="ORF">H0N91_06455</name>
</gene>
<dbReference type="Proteomes" id="UP000586254">
    <property type="component" value="Unassembled WGS sequence"/>
</dbReference>
<keyword evidence="1" id="KW-0472">Membrane</keyword>
<dbReference type="AlphaFoldDB" id="A0A1I5IUK5"/>
<feature type="transmembrane region" description="Helical" evidence="1">
    <location>
        <begin position="28"/>
        <end position="48"/>
    </location>
</feature>
<name>A0A1I5IUK5_9FIRM</name>
<keyword evidence="1" id="KW-0812">Transmembrane</keyword>
<proteinExistence type="predicted"/>
<evidence type="ECO:0000313" key="2">
    <source>
        <dbReference type="EMBL" id="NZA37789.1"/>
    </source>
</evidence>
<dbReference type="EMBL" id="JACCKS010000006">
    <property type="protein sequence ID" value="NZA37789.1"/>
    <property type="molecule type" value="Genomic_DNA"/>
</dbReference>
<organism evidence="2 3">
    <name type="scientific">Eubacterium callanderi</name>
    <dbReference type="NCBI Taxonomy" id="53442"/>
    <lineage>
        <taxon>Bacteria</taxon>
        <taxon>Bacillati</taxon>
        <taxon>Bacillota</taxon>
        <taxon>Clostridia</taxon>
        <taxon>Eubacteriales</taxon>
        <taxon>Eubacteriaceae</taxon>
        <taxon>Eubacterium</taxon>
    </lineage>
</organism>